<dbReference type="OrthoDB" id="10541204at2759"/>
<gene>
    <name evidence="3" type="ORF">KFE25_001563</name>
</gene>
<organism evidence="3 4">
    <name type="scientific">Diacronema lutheri</name>
    <name type="common">Unicellular marine alga</name>
    <name type="synonym">Monochrysis lutheri</name>
    <dbReference type="NCBI Taxonomy" id="2081491"/>
    <lineage>
        <taxon>Eukaryota</taxon>
        <taxon>Haptista</taxon>
        <taxon>Haptophyta</taxon>
        <taxon>Pavlovophyceae</taxon>
        <taxon>Pavlovales</taxon>
        <taxon>Pavlovaceae</taxon>
        <taxon>Diacronema</taxon>
    </lineage>
</organism>
<evidence type="ECO:0008006" key="5">
    <source>
        <dbReference type="Google" id="ProtNLM"/>
    </source>
</evidence>
<dbReference type="EMBL" id="JAGTXO010000055">
    <property type="protein sequence ID" value="KAG8458271.1"/>
    <property type="molecule type" value="Genomic_DNA"/>
</dbReference>
<keyword evidence="4" id="KW-1185">Reference proteome</keyword>
<dbReference type="Proteomes" id="UP000751190">
    <property type="component" value="Unassembled WGS sequence"/>
</dbReference>
<comment type="caution">
    <text evidence="3">The sequence shown here is derived from an EMBL/GenBank/DDBJ whole genome shotgun (WGS) entry which is preliminary data.</text>
</comment>
<feature type="transmembrane region" description="Helical" evidence="2">
    <location>
        <begin position="65"/>
        <end position="86"/>
    </location>
</feature>
<evidence type="ECO:0000256" key="1">
    <source>
        <dbReference type="SAM" id="MobiDB-lite"/>
    </source>
</evidence>
<dbReference type="InterPro" id="IPR011993">
    <property type="entry name" value="PH-like_dom_sf"/>
</dbReference>
<name>A0A8J6C4F5_DIALT</name>
<feature type="compositionally biased region" description="Low complexity" evidence="1">
    <location>
        <begin position="1"/>
        <end position="19"/>
    </location>
</feature>
<evidence type="ECO:0000313" key="3">
    <source>
        <dbReference type="EMBL" id="KAG8458271.1"/>
    </source>
</evidence>
<proteinExistence type="predicted"/>
<feature type="transmembrane region" description="Helical" evidence="2">
    <location>
        <begin position="43"/>
        <end position="59"/>
    </location>
</feature>
<keyword evidence="2" id="KW-0472">Membrane</keyword>
<feature type="region of interest" description="Disordered" evidence="1">
    <location>
        <begin position="250"/>
        <end position="275"/>
    </location>
</feature>
<sequence length="275" mass="30187">MRASSGAAGPAQELEAAAEPHVDVSPITQSSWTPLWRQRVRRGAPLAVLFAAAVALVVVEPLQTILFSALGALVLVAVLYTMYLAATDPRRLARETAHVSTRVVSHVETFRETIAAEHRRAEEARKPRALSDTQALLQGASFTKYGRAGAPHLRWVWLRLRGSALELCWAESARSRAAPTVLLVVDITDVVEGRHTEVFQRQRLNLQGEERCFSVVTHARTLDLEAADLPTAQLWVATLRELVKKQQRTAAASVTGPHSPQQELLPVSSTMSSER</sequence>
<reference evidence="3" key="1">
    <citation type="submission" date="2021-05" db="EMBL/GenBank/DDBJ databases">
        <title>The genome of the haptophyte Pavlova lutheri (Diacronema luteri, Pavlovales) - a model for lipid biosynthesis in eukaryotic algae.</title>
        <authorList>
            <person name="Hulatt C.J."/>
            <person name="Posewitz M.C."/>
        </authorList>
    </citation>
    <scope>NUCLEOTIDE SEQUENCE</scope>
    <source>
        <strain evidence="3">NIVA-4/92</strain>
    </source>
</reference>
<evidence type="ECO:0000313" key="4">
    <source>
        <dbReference type="Proteomes" id="UP000751190"/>
    </source>
</evidence>
<dbReference type="AlphaFoldDB" id="A0A8J6C4F5"/>
<accession>A0A8J6C4F5</accession>
<keyword evidence="2" id="KW-0812">Transmembrane</keyword>
<dbReference type="Gene3D" id="2.30.29.30">
    <property type="entry name" value="Pleckstrin-homology domain (PH domain)/Phosphotyrosine-binding domain (PTB)"/>
    <property type="match status" value="1"/>
</dbReference>
<keyword evidence="2" id="KW-1133">Transmembrane helix</keyword>
<protein>
    <recommendedName>
        <fullName evidence="5">PH domain-containing protein</fullName>
    </recommendedName>
</protein>
<dbReference type="SUPFAM" id="SSF50729">
    <property type="entry name" value="PH domain-like"/>
    <property type="match status" value="1"/>
</dbReference>
<feature type="region of interest" description="Disordered" evidence="1">
    <location>
        <begin position="1"/>
        <end position="20"/>
    </location>
</feature>
<evidence type="ECO:0000256" key="2">
    <source>
        <dbReference type="SAM" id="Phobius"/>
    </source>
</evidence>